<name>A0A6B8M6B6_9HYPH</name>
<dbReference type="EMBL" id="CP044331">
    <property type="protein sequence ID" value="QGM96370.1"/>
    <property type="molecule type" value="Genomic_DNA"/>
</dbReference>
<dbReference type="Proteomes" id="UP000422569">
    <property type="component" value="Chromosome"/>
</dbReference>
<feature type="compositionally biased region" description="Low complexity" evidence="1">
    <location>
        <begin position="30"/>
        <end position="40"/>
    </location>
</feature>
<keyword evidence="3" id="KW-1185">Reference proteome</keyword>
<evidence type="ECO:0000313" key="3">
    <source>
        <dbReference type="Proteomes" id="UP000422569"/>
    </source>
</evidence>
<proteinExistence type="predicted"/>
<evidence type="ECO:0000256" key="1">
    <source>
        <dbReference type="SAM" id="MobiDB-lite"/>
    </source>
</evidence>
<organism evidence="2 3">
    <name type="scientific">Methylocystis parvus</name>
    <dbReference type="NCBI Taxonomy" id="134"/>
    <lineage>
        <taxon>Bacteria</taxon>
        <taxon>Pseudomonadati</taxon>
        <taxon>Pseudomonadota</taxon>
        <taxon>Alphaproteobacteria</taxon>
        <taxon>Hyphomicrobiales</taxon>
        <taxon>Methylocystaceae</taxon>
        <taxon>Methylocystis</taxon>
    </lineage>
</organism>
<evidence type="ECO:0000313" key="2">
    <source>
        <dbReference type="EMBL" id="QGM96370.1"/>
    </source>
</evidence>
<dbReference type="RefSeq" id="WP_026016292.1">
    <property type="nucleotide sequence ID" value="NZ_CP044331.1"/>
</dbReference>
<gene>
    <name evidence="2" type="ORF">F7D14_01955</name>
</gene>
<accession>A0A6B8M6B6</accession>
<protein>
    <submittedName>
        <fullName evidence="2">Uncharacterized protein</fullName>
    </submittedName>
</protein>
<sequence length="129" mass="14189">MRKGFRMSVGLACLIATTAGGDVLAKSHSRQSSSASSSISHNRDASFSRSLSLGGPASAGVERRSWLDPGTKVPVGSTNRYMLQQTYYNQDPVASNQRSWYMQETLPSRPPYNTDMIVPYNEGLELDWP</sequence>
<dbReference type="AlphaFoldDB" id="A0A6B8M6B6"/>
<reference evidence="2 3" key="1">
    <citation type="submission" date="2019-09" db="EMBL/GenBank/DDBJ databases">
        <title>Isolation and complete genome sequencing of Methylocystis species.</title>
        <authorList>
            <person name="Rumah B.L."/>
            <person name="Stead C.E."/>
            <person name="Stevens B.C."/>
            <person name="Minton N.P."/>
            <person name="Grosse-Honebrink A."/>
            <person name="Zhang Y."/>
        </authorList>
    </citation>
    <scope>NUCLEOTIDE SEQUENCE [LARGE SCALE GENOMIC DNA]</scope>
    <source>
        <strain evidence="2 3">BRCS2</strain>
    </source>
</reference>
<dbReference type="KEGG" id="mpar:F7D14_01955"/>
<feature type="region of interest" description="Disordered" evidence="1">
    <location>
        <begin position="29"/>
        <end position="75"/>
    </location>
</feature>